<dbReference type="InParanoid" id="A0A1I4HMC9"/>
<protein>
    <submittedName>
        <fullName evidence="4">Putative membrane protein</fullName>
    </submittedName>
</protein>
<sequence length="100" mass="11218">MHDEWEMDWDSDWGWGWAFWLLLLVGAVLLLVVVTARFLSGPARGRQRTGTPMGSVGPPAPAAAAPAHGRAREILDERYARGEISTEEYRERRRGLMEPG</sequence>
<name>A0A1I4HMC9_9ACTN</name>
<keyword evidence="2" id="KW-1133">Transmembrane helix</keyword>
<dbReference type="EMBL" id="FOSW01000011">
    <property type="protein sequence ID" value="SFL43332.1"/>
    <property type="molecule type" value="Genomic_DNA"/>
</dbReference>
<dbReference type="Proteomes" id="UP000199152">
    <property type="component" value="Unassembled WGS sequence"/>
</dbReference>
<feature type="domain" description="SHOCT" evidence="3">
    <location>
        <begin position="71"/>
        <end position="96"/>
    </location>
</feature>
<reference evidence="4 5" key="1">
    <citation type="submission" date="2016-10" db="EMBL/GenBank/DDBJ databases">
        <authorList>
            <person name="de Groot N.N."/>
        </authorList>
    </citation>
    <scope>NUCLEOTIDE SEQUENCE [LARGE SCALE GENOMIC DNA]</scope>
    <source>
        <strain evidence="4 5">DSM 45317</strain>
    </source>
</reference>
<keyword evidence="5" id="KW-1185">Reference proteome</keyword>
<feature type="transmembrane region" description="Helical" evidence="2">
    <location>
        <begin position="17"/>
        <end position="39"/>
    </location>
</feature>
<evidence type="ECO:0000256" key="2">
    <source>
        <dbReference type="SAM" id="Phobius"/>
    </source>
</evidence>
<keyword evidence="2" id="KW-0472">Membrane</keyword>
<dbReference type="AlphaFoldDB" id="A0A1I4HMC9"/>
<feature type="region of interest" description="Disordered" evidence="1">
    <location>
        <begin position="43"/>
        <end position="67"/>
    </location>
</feature>
<dbReference type="Pfam" id="PF09851">
    <property type="entry name" value="SHOCT"/>
    <property type="match status" value="1"/>
</dbReference>
<accession>A0A1I4HMC9</accession>
<evidence type="ECO:0000313" key="5">
    <source>
        <dbReference type="Proteomes" id="UP000199152"/>
    </source>
</evidence>
<evidence type="ECO:0000259" key="3">
    <source>
        <dbReference type="Pfam" id="PF09851"/>
    </source>
</evidence>
<dbReference type="InterPro" id="IPR018649">
    <property type="entry name" value="SHOCT"/>
</dbReference>
<dbReference type="RefSeq" id="WP_245753688.1">
    <property type="nucleotide sequence ID" value="NZ_FOSW01000011.1"/>
</dbReference>
<evidence type="ECO:0000256" key="1">
    <source>
        <dbReference type="SAM" id="MobiDB-lite"/>
    </source>
</evidence>
<organism evidence="4 5">
    <name type="scientific">Geodermatophilus ruber</name>
    <dbReference type="NCBI Taxonomy" id="504800"/>
    <lineage>
        <taxon>Bacteria</taxon>
        <taxon>Bacillati</taxon>
        <taxon>Actinomycetota</taxon>
        <taxon>Actinomycetes</taxon>
        <taxon>Geodermatophilales</taxon>
        <taxon>Geodermatophilaceae</taxon>
        <taxon>Geodermatophilus</taxon>
    </lineage>
</organism>
<proteinExistence type="predicted"/>
<evidence type="ECO:0000313" key="4">
    <source>
        <dbReference type="EMBL" id="SFL43332.1"/>
    </source>
</evidence>
<gene>
    <name evidence="4" type="ORF">SAMN04488085_11136</name>
</gene>
<keyword evidence="2" id="KW-0812">Transmembrane</keyword>